<evidence type="ECO:0000256" key="9">
    <source>
        <dbReference type="ARBA" id="ARBA00031636"/>
    </source>
</evidence>
<dbReference type="GO" id="GO:0005886">
    <property type="term" value="C:plasma membrane"/>
    <property type="evidence" value="ECO:0007669"/>
    <property type="project" value="UniProtKB-SubCell"/>
</dbReference>
<evidence type="ECO:0000256" key="10">
    <source>
        <dbReference type="SAM" id="Phobius"/>
    </source>
</evidence>
<dbReference type="PANTHER" id="PTHR43298:SF2">
    <property type="entry name" value="FMN_FAD EXPORTER YEEO-RELATED"/>
    <property type="match status" value="1"/>
</dbReference>
<feature type="transmembrane region" description="Helical" evidence="10">
    <location>
        <begin position="385"/>
        <end position="410"/>
    </location>
</feature>
<evidence type="ECO:0000256" key="6">
    <source>
        <dbReference type="ARBA" id="ARBA00022989"/>
    </source>
</evidence>
<keyword evidence="8 10" id="KW-0472">Membrane</keyword>
<keyword evidence="2" id="KW-0813">Transport</keyword>
<evidence type="ECO:0000256" key="3">
    <source>
        <dbReference type="ARBA" id="ARBA00022449"/>
    </source>
</evidence>
<evidence type="ECO:0000256" key="2">
    <source>
        <dbReference type="ARBA" id="ARBA00022448"/>
    </source>
</evidence>
<feature type="transmembrane region" description="Helical" evidence="10">
    <location>
        <begin position="243"/>
        <end position="269"/>
    </location>
</feature>
<evidence type="ECO:0000256" key="1">
    <source>
        <dbReference type="ARBA" id="ARBA00004429"/>
    </source>
</evidence>
<evidence type="ECO:0000313" key="11">
    <source>
        <dbReference type="EMBL" id="OWY35254.1"/>
    </source>
</evidence>
<keyword evidence="12" id="KW-1185">Reference proteome</keyword>
<feature type="transmembrane region" description="Helical" evidence="10">
    <location>
        <begin position="173"/>
        <end position="193"/>
    </location>
</feature>
<sequence length="463" mass="48983">MTTELPALSSRHHAGRIARLAWPLLIGQLAIIANGVIDTAMVSRFSALDLGALALGVSIYVSVFVGLSGVLQALQPTIGQLYGAGRVGEIGHEVKQGMWLAVLLSIVGSLILMFSPLFLAVAKASPELVEKATLYLRIEALALPATLFFRVYSSLNTALAKPKMVMALQLGGLLLKLPLNALLIFGGLGLPAFGGPGCAIATTVIAWLMMIAAWLLVARLPLYRPLKLFGSGFVAPSWKSQRTLLRLGIPIGMSYFIEVTAFTLMAVFIARLGAVPVAGHQITANVGTVLYMLPLSIASATSTLVAQAIGGGNMLEAKKIGRAGIRLAVSLSVVIGVIVWFLREHIIRAYTPDPVIVGAALPLFLYIAFYQLFDSMQVTTAFVLRAYKVAVVPTVIYAVTLWGVGLGGGYLLGLDPLGMAPPALRGPSGFWLANSLSLGMVAVGLLAYLRVIQARAQRGELSV</sequence>
<evidence type="ECO:0000313" key="12">
    <source>
        <dbReference type="Proteomes" id="UP000214747"/>
    </source>
</evidence>
<feature type="transmembrane region" description="Helical" evidence="10">
    <location>
        <begin position="199"/>
        <end position="222"/>
    </location>
</feature>
<feature type="transmembrane region" description="Helical" evidence="10">
    <location>
        <begin position="289"/>
        <end position="311"/>
    </location>
</feature>
<keyword evidence="3" id="KW-0050">Antiport</keyword>
<protein>
    <recommendedName>
        <fullName evidence="9">Multidrug-efflux transporter</fullName>
    </recommendedName>
</protein>
<dbReference type="Pfam" id="PF01554">
    <property type="entry name" value="MatE"/>
    <property type="match status" value="2"/>
</dbReference>
<dbReference type="InterPro" id="IPR002528">
    <property type="entry name" value="MATE_fam"/>
</dbReference>
<dbReference type="GO" id="GO:0006811">
    <property type="term" value="P:monoatomic ion transport"/>
    <property type="evidence" value="ECO:0007669"/>
    <property type="project" value="UniProtKB-KW"/>
</dbReference>
<feature type="transmembrane region" description="Helical" evidence="10">
    <location>
        <begin position="134"/>
        <end position="152"/>
    </location>
</feature>
<dbReference type="InterPro" id="IPR048279">
    <property type="entry name" value="MdtK-like"/>
</dbReference>
<keyword evidence="6 10" id="KW-1133">Transmembrane helix</keyword>
<dbReference type="AlphaFoldDB" id="A0A225SWF1"/>
<evidence type="ECO:0000256" key="8">
    <source>
        <dbReference type="ARBA" id="ARBA00023136"/>
    </source>
</evidence>
<dbReference type="InterPro" id="IPR050222">
    <property type="entry name" value="MATE_MdtK"/>
</dbReference>
<dbReference type="EMBL" id="NJGV01000006">
    <property type="protein sequence ID" value="OWY35254.1"/>
    <property type="molecule type" value="Genomic_DNA"/>
</dbReference>
<dbReference type="GO" id="GO:0042910">
    <property type="term" value="F:xenobiotic transmembrane transporter activity"/>
    <property type="evidence" value="ECO:0007669"/>
    <property type="project" value="InterPro"/>
</dbReference>
<proteinExistence type="predicted"/>
<organism evidence="11 12">
    <name type="scientific">Herbaspirillum aquaticum</name>
    <dbReference type="NCBI Taxonomy" id="568783"/>
    <lineage>
        <taxon>Bacteria</taxon>
        <taxon>Pseudomonadati</taxon>
        <taxon>Pseudomonadota</taxon>
        <taxon>Betaproteobacteria</taxon>
        <taxon>Burkholderiales</taxon>
        <taxon>Oxalobacteraceae</taxon>
        <taxon>Herbaspirillum</taxon>
    </lineage>
</organism>
<feature type="transmembrane region" description="Helical" evidence="10">
    <location>
        <begin position="57"/>
        <end position="78"/>
    </location>
</feature>
<evidence type="ECO:0000256" key="4">
    <source>
        <dbReference type="ARBA" id="ARBA00022475"/>
    </source>
</evidence>
<name>A0A225SWF1_9BURK</name>
<evidence type="ECO:0000256" key="7">
    <source>
        <dbReference type="ARBA" id="ARBA00023065"/>
    </source>
</evidence>
<dbReference type="NCBIfam" id="TIGR00797">
    <property type="entry name" value="matE"/>
    <property type="match status" value="1"/>
</dbReference>
<keyword evidence="7" id="KW-0406">Ion transport</keyword>
<dbReference type="Proteomes" id="UP000214747">
    <property type="component" value="Unassembled WGS sequence"/>
</dbReference>
<accession>A0A225SWF1</accession>
<feature type="transmembrane region" description="Helical" evidence="10">
    <location>
        <begin position="323"/>
        <end position="342"/>
    </location>
</feature>
<feature type="transmembrane region" description="Helical" evidence="10">
    <location>
        <begin position="99"/>
        <end position="122"/>
    </location>
</feature>
<dbReference type="GO" id="GO:0015297">
    <property type="term" value="F:antiporter activity"/>
    <property type="evidence" value="ECO:0007669"/>
    <property type="project" value="UniProtKB-KW"/>
</dbReference>
<dbReference type="PIRSF" id="PIRSF006603">
    <property type="entry name" value="DinF"/>
    <property type="match status" value="1"/>
</dbReference>
<gene>
    <name evidence="11" type="ORF">CEJ45_08240</name>
</gene>
<feature type="transmembrane region" description="Helical" evidence="10">
    <location>
        <begin position="20"/>
        <end position="37"/>
    </location>
</feature>
<keyword evidence="5 10" id="KW-0812">Transmembrane</keyword>
<keyword evidence="4" id="KW-1003">Cell membrane</keyword>
<feature type="transmembrane region" description="Helical" evidence="10">
    <location>
        <begin position="430"/>
        <end position="449"/>
    </location>
</feature>
<dbReference type="RefSeq" id="WP_088754673.1">
    <property type="nucleotide sequence ID" value="NZ_JARJFG010000014.1"/>
</dbReference>
<comment type="subcellular location">
    <subcellularLocation>
        <location evidence="1">Cell inner membrane</location>
        <topology evidence="1">Multi-pass membrane protein</topology>
    </subcellularLocation>
</comment>
<reference evidence="11 12" key="1">
    <citation type="journal article" date="2010" name="Int. J. Syst. Evol. Microbiol.">
        <title>Reclassification of Herbaspirillum putei as a later heterotypic synonym of Herbaspirillum huttiense, with the description of H. huttiense subsp. huttiense subsp. nov. and H. huttiense subsp. putei subsp. nov., comb. nov., and description of Herbaspirillum aquaticum sp. nov.</title>
        <authorList>
            <person name="Dobritsa A.P."/>
            <person name="Reddy M.C."/>
            <person name="Samadpour M."/>
        </authorList>
    </citation>
    <scope>NUCLEOTIDE SEQUENCE [LARGE SCALE GENOMIC DNA]</scope>
    <source>
        <strain evidence="11 12">IEH 4430</strain>
    </source>
</reference>
<dbReference type="PANTHER" id="PTHR43298">
    <property type="entry name" value="MULTIDRUG RESISTANCE PROTEIN NORM-RELATED"/>
    <property type="match status" value="1"/>
</dbReference>
<feature type="transmembrane region" description="Helical" evidence="10">
    <location>
        <begin position="354"/>
        <end position="373"/>
    </location>
</feature>
<dbReference type="CDD" id="cd13131">
    <property type="entry name" value="MATE_NorM_like"/>
    <property type="match status" value="1"/>
</dbReference>
<comment type="caution">
    <text evidence="11">The sequence shown here is derived from an EMBL/GenBank/DDBJ whole genome shotgun (WGS) entry which is preliminary data.</text>
</comment>
<evidence type="ECO:0000256" key="5">
    <source>
        <dbReference type="ARBA" id="ARBA00022692"/>
    </source>
</evidence>